<evidence type="ECO:0000313" key="3">
    <source>
        <dbReference type="Proteomes" id="UP000501179"/>
    </source>
</evidence>
<dbReference type="RefSeq" id="WP_167023607.1">
    <property type="nucleotide sequence ID" value="NZ_CP050177.1"/>
</dbReference>
<gene>
    <name evidence="2" type="ORF">HA039_03530</name>
</gene>
<dbReference type="InterPro" id="IPR032710">
    <property type="entry name" value="NTF2-like_dom_sf"/>
</dbReference>
<organism evidence="2 3">
    <name type="scientific">Streptomyces liangshanensis</name>
    <dbReference type="NCBI Taxonomy" id="2717324"/>
    <lineage>
        <taxon>Bacteria</taxon>
        <taxon>Bacillati</taxon>
        <taxon>Actinomycetota</taxon>
        <taxon>Actinomycetes</taxon>
        <taxon>Kitasatosporales</taxon>
        <taxon>Streptomycetaceae</taxon>
        <taxon>Streptomyces</taxon>
    </lineage>
</organism>
<dbReference type="SUPFAM" id="SSF54427">
    <property type="entry name" value="NTF2-like"/>
    <property type="match status" value="1"/>
</dbReference>
<dbReference type="AlphaFoldDB" id="A0A6G9GTG5"/>
<evidence type="ECO:0000313" key="2">
    <source>
        <dbReference type="EMBL" id="QIQ01490.1"/>
    </source>
</evidence>
<protein>
    <submittedName>
        <fullName evidence="2">Nuclear transport factor 2 family protein</fullName>
    </submittedName>
</protein>
<evidence type="ECO:0000259" key="1">
    <source>
        <dbReference type="Pfam" id="PF12680"/>
    </source>
</evidence>
<dbReference type="EMBL" id="CP050177">
    <property type="protein sequence ID" value="QIQ01490.1"/>
    <property type="molecule type" value="Genomic_DNA"/>
</dbReference>
<name>A0A6G9GTG5_9ACTN</name>
<reference evidence="2 3" key="1">
    <citation type="submission" date="2020-03" db="EMBL/GenBank/DDBJ databases">
        <title>A novel species.</title>
        <authorList>
            <person name="Gao J."/>
        </authorList>
    </citation>
    <scope>NUCLEOTIDE SEQUENCE [LARGE SCALE GENOMIC DNA]</scope>
    <source>
        <strain evidence="2 3">QMT-12</strain>
    </source>
</reference>
<sequence length="121" mass="12801">MTNVDELSDRYAPEAETPLIDTFVAALNAGDLDRLAGCFAEGAIVNDAGREIRGRKAIAAWAEREFLAHGGHITPTRMHPVSALGGDIVVEADLSGTLRHGPTTLVVTLTEGAIALLRLRA</sequence>
<dbReference type="InterPro" id="IPR037401">
    <property type="entry name" value="SnoaL-like"/>
</dbReference>
<dbReference type="Gene3D" id="3.10.450.50">
    <property type="match status" value="1"/>
</dbReference>
<dbReference type="Pfam" id="PF12680">
    <property type="entry name" value="SnoaL_2"/>
    <property type="match status" value="1"/>
</dbReference>
<accession>A0A6G9GTG5</accession>
<keyword evidence="3" id="KW-1185">Reference proteome</keyword>
<proteinExistence type="predicted"/>
<dbReference type="KEGG" id="slia:HA039_03530"/>
<feature type="domain" description="SnoaL-like" evidence="1">
    <location>
        <begin position="21"/>
        <end position="109"/>
    </location>
</feature>
<dbReference type="Proteomes" id="UP000501179">
    <property type="component" value="Chromosome"/>
</dbReference>